<accession>A0A2P5F0L6</accession>
<evidence type="ECO:0000313" key="2">
    <source>
        <dbReference type="Proteomes" id="UP000237000"/>
    </source>
</evidence>
<dbReference type="Proteomes" id="UP000237000">
    <property type="component" value="Unassembled WGS sequence"/>
</dbReference>
<name>A0A2P5F0L6_TREOI</name>
<gene>
    <name evidence="1" type="ORF">TorRG33x02_128810</name>
</gene>
<reference evidence="2" key="1">
    <citation type="submission" date="2016-06" db="EMBL/GenBank/DDBJ databases">
        <title>Parallel loss of symbiosis genes in relatives of nitrogen-fixing non-legume Parasponia.</title>
        <authorList>
            <person name="Van Velzen R."/>
            <person name="Holmer R."/>
            <person name="Bu F."/>
            <person name="Rutten L."/>
            <person name="Van Zeijl A."/>
            <person name="Liu W."/>
            <person name="Santuari L."/>
            <person name="Cao Q."/>
            <person name="Sharma T."/>
            <person name="Shen D."/>
            <person name="Roswanjaya Y."/>
            <person name="Wardhani T."/>
            <person name="Kalhor M.S."/>
            <person name="Jansen J."/>
            <person name="Van den Hoogen J."/>
            <person name="Gungor B."/>
            <person name="Hartog M."/>
            <person name="Hontelez J."/>
            <person name="Verver J."/>
            <person name="Yang W.-C."/>
            <person name="Schijlen E."/>
            <person name="Repin R."/>
            <person name="Schilthuizen M."/>
            <person name="Schranz E."/>
            <person name="Heidstra R."/>
            <person name="Miyata K."/>
            <person name="Fedorova E."/>
            <person name="Kohlen W."/>
            <person name="Bisseling T."/>
            <person name="Smit S."/>
            <person name="Geurts R."/>
        </authorList>
    </citation>
    <scope>NUCLEOTIDE SEQUENCE [LARGE SCALE GENOMIC DNA]</scope>
    <source>
        <strain evidence="2">cv. RG33-2</strain>
    </source>
</reference>
<keyword evidence="2" id="KW-1185">Reference proteome</keyword>
<dbReference type="AlphaFoldDB" id="A0A2P5F0L6"/>
<dbReference type="EMBL" id="JXTC01000075">
    <property type="protein sequence ID" value="PON91318.1"/>
    <property type="molecule type" value="Genomic_DNA"/>
</dbReference>
<comment type="caution">
    <text evidence="1">The sequence shown here is derived from an EMBL/GenBank/DDBJ whole genome shotgun (WGS) entry which is preliminary data.</text>
</comment>
<protein>
    <submittedName>
        <fullName evidence="1">Uncharacterized protein</fullName>
    </submittedName>
</protein>
<organism evidence="1 2">
    <name type="scientific">Trema orientale</name>
    <name type="common">Charcoal tree</name>
    <name type="synonym">Celtis orientalis</name>
    <dbReference type="NCBI Taxonomy" id="63057"/>
    <lineage>
        <taxon>Eukaryota</taxon>
        <taxon>Viridiplantae</taxon>
        <taxon>Streptophyta</taxon>
        <taxon>Embryophyta</taxon>
        <taxon>Tracheophyta</taxon>
        <taxon>Spermatophyta</taxon>
        <taxon>Magnoliopsida</taxon>
        <taxon>eudicotyledons</taxon>
        <taxon>Gunneridae</taxon>
        <taxon>Pentapetalae</taxon>
        <taxon>rosids</taxon>
        <taxon>fabids</taxon>
        <taxon>Rosales</taxon>
        <taxon>Cannabaceae</taxon>
        <taxon>Trema</taxon>
    </lineage>
</organism>
<dbReference type="InParanoid" id="A0A2P5F0L6"/>
<evidence type="ECO:0000313" key="1">
    <source>
        <dbReference type="EMBL" id="PON91318.1"/>
    </source>
</evidence>
<sequence>MEFERILNMAIAVIIRDPTLLTNLSIGDRRSAIDELEEMTGDRTPLTNLSMCDRRSASNELEERFDAVKEFEWK</sequence>
<proteinExistence type="predicted"/>